<dbReference type="InterPro" id="IPR002410">
    <property type="entry name" value="Peptidase_S33"/>
</dbReference>
<dbReference type="Proteomes" id="UP000439994">
    <property type="component" value="Unassembled WGS sequence"/>
</dbReference>
<evidence type="ECO:0000256" key="1">
    <source>
        <dbReference type="ARBA" id="ARBA00010088"/>
    </source>
</evidence>
<dbReference type="InterPro" id="IPR013595">
    <property type="entry name" value="Pept_S33_TAP-like_C"/>
</dbReference>
<accession>A0A6N8F8Y6</accession>
<reference evidence="6 7" key="1">
    <citation type="submission" date="2019-11" db="EMBL/GenBank/DDBJ databases">
        <title>P. haliotis isolates from Z. marina roots.</title>
        <authorList>
            <person name="Cohen M."/>
            <person name="Jospin G."/>
            <person name="Eisen J.A."/>
            <person name="Coil D.A."/>
        </authorList>
    </citation>
    <scope>NUCLEOTIDE SEQUENCE [LARGE SCALE GENOMIC DNA]</scope>
    <source>
        <strain evidence="6 7">UCD-MCMsp1aY</strain>
    </source>
</reference>
<dbReference type="RefSeq" id="WP_155694359.1">
    <property type="nucleotide sequence ID" value="NZ_WOCD01000001.1"/>
</dbReference>
<sequence length="487" mass="53723">MVSAKFRSMSVLAAALAISPFAQASSTLELEKCFVDGVKSKALCGTLPVAENRSKPMSDDNKIDLNVVVLPRFKEESKSLPVVFLAGGPGQAATELAGGLNMMLNDVRQQHDIILVDQRGTGKSSALICNEDGIDPLTFDESTLDIKLEVKKCLSDLSDHHLPSYNSIDSIKDIEAVREALGHKKLHVFGGSYGTRAGFTYLQQFPESIETATLDSNAPMQLVIGFFGKTSERAFDLLIEDCKAHEACNQAFPNLKQDYLTLTNRLKEGPIVQQIHHPLSGEPVDMILSYNKVTDTLRGTLYALGSRVMLPYVVNKAAAGDYRALAAMIGQTDRAERAPGQLYAGLTMNILCNEDFPRAMPSDYTNDADNYFNGERGYNALSEYCKYWPEWSVDPEFNKPLKTSVPVLLFSGKYDPVTPPAYGEMAMETLENAKHVVIEQGSHVASFRTCLKPIQEFLSTSSLDNLDFSCAEEVRPQLFFTNKNQLK</sequence>
<dbReference type="PANTHER" id="PTHR43798:SF27">
    <property type="entry name" value="HYDROLASE ALPHA_BETA HYDROLASE FOLD FAMILY"/>
    <property type="match status" value="1"/>
</dbReference>
<dbReference type="PRINTS" id="PR00793">
    <property type="entry name" value="PROAMNOPTASE"/>
</dbReference>
<dbReference type="InterPro" id="IPR000073">
    <property type="entry name" value="AB_hydrolase_1"/>
</dbReference>
<name>A0A6N8F8Y6_9GAMM</name>
<dbReference type="SUPFAM" id="SSF53474">
    <property type="entry name" value="alpha/beta-Hydrolases"/>
    <property type="match status" value="1"/>
</dbReference>
<feature type="signal peptide" evidence="3">
    <location>
        <begin position="1"/>
        <end position="24"/>
    </location>
</feature>
<dbReference type="OrthoDB" id="4510475at2"/>
<dbReference type="InterPro" id="IPR029058">
    <property type="entry name" value="AB_hydrolase_fold"/>
</dbReference>
<feature type="domain" description="Peptidase S33 tripeptidyl aminopeptidase-like C-terminal" evidence="5">
    <location>
        <begin position="377"/>
        <end position="470"/>
    </location>
</feature>
<evidence type="ECO:0000256" key="2">
    <source>
        <dbReference type="ARBA" id="ARBA00022801"/>
    </source>
</evidence>
<dbReference type="InterPro" id="IPR050266">
    <property type="entry name" value="AB_hydrolase_sf"/>
</dbReference>
<evidence type="ECO:0000259" key="4">
    <source>
        <dbReference type="Pfam" id="PF00561"/>
    </source>
</evidence>
<feature type="domain" description="AB hydrolase-1" evidence="4">
    <location>
        <begin position="81"/>
        <end position="248"/>
    </location>
</feature>
<dbReference type="GO" id="GO:0016020">
    <property type="term" value="C:membrane"/>
    <property type="evidence" value="ECO:0007669"/>
    <property type="project" value="TreeGrafter"/>
</dbReference>
<dbReference type="Pfam" id="PF00561">
    <property type="entry name" value="Abhydrolase_1"/>
    <property type="match status" value="1"/>
</dbReference>
<keyword evidence="2 6" id="KW-0378">Hydrolase</keyword>
<evidence type="ECO:0000259" key="5">
    <source>
        <dbReference type="Pfam" id="PF08386"/>
    </source>
</evidence>
<dbReference type="GO" id="GO:0006508">
    <property type="term" value="P:proteolysis"/>
    <property type="evidence" value="ECO:0007669"/>
    <property type="project" value="InterPro"/>
</dbReference>
<organism evidence="6 7">
    <name type="scientific">Psychrosphaera haliotis</name>
    <dbReference type="NCBI Taxonomy" id="555083"/>
    <lineage>
        <taxon>Bacteria</taxon>
        <taxon>Pseudomonadati</taxon>
        <taxon>Pseudomonadota</taxon>
        <taxon>Gammaproteobacteria</taxon>
        <taxon>Alteromonadales</taxon>
        <taxon>Pseudoalteromonadaceae</taxon>
        <taxon>Psychrosphaera</taxon>
    </lineage>
</organism>
<evidence type="ECO:0000313" key="6">
    <source>
        <dbReference type="EMBL" id="MUH71547.1"/>
    </source>
</evidence>
<dbReference type="PANTHER" id="PTHR43798">
    <property type="entry name" value="MONOACYLGLYCEROL LIPASE"/>
    <property type="match status" value="1"/>
</dbReference>
<comment type="similarity">
    <text evidence="1">Belongs to the peptidase S33 family.</text>
</comment>
<dbReference type="EMBL" id="WOCD01000001">
    <property type="protein sequence ID" value="MUH71547.1"/>
    <property type="molecule type" value="Genomic_DNA"/>
</dbReference>
<proteinExistence type="inferred from homology"/>
<protein>
    <submittedName>
        <fullName evidence="6">Alpha/beta fold hydrolase</fullName>
    </submittedName>
</protein>
<dbReference type="GO" id="GO:0008233">
    <property type="term" value="F:peptidase activity"/>
    <property type="evidence" value="ECO:0007669"/>
    <property type="project" value="InterPro"/>
</dbReference>
<feature type="chain" id="PRO_5026874753" evidence="3">
    <location>
        <begin position="25"/>
        <end position="487"/>
    </location>
</feature>
<evidence type="ECO:0000313" key="7">
    <source>
        <dbReference type="Proteomes" id="UP000439994"/>
    </source>
</evidence>
<gene>
    <name evidence="6" type="ORF">GNP35_02945</name>
</gene>
<keyword evidence="7" id="KW-1185">Reference proteome</keyword>
<dbReference type="AlphaFoldDB" id="A0A6N8F8Y6"/>
<dbReference type="Gene3D" id="3.40.50.1820">
    <property type="entry name" value="alpha/beta hydrolase"/>
    <property type="match status" value="1"/>
</dbReference>
<evidence type="ECO:0000256" key="3">
    <source>
        <dbReference type="SAM" id="SignalP"/>
    </source>
</evidence>
<dbReference type="Pfam" id="PF08386">
    <property type="entry name" value="Abhydrolase_4"/>
    <property type="match status" value="1"/>
</dbReference>
<keyword evidence="3" id="KW-0732">Signal</keyword>
<comment type="caution">
    <text evidence="6">The sequence shown here is derived from an EMBL/GenBank/DDBJ whole genome shotgun (WGS) entry which is preliminary data.</text>
</comment>